<gene>
    <name evidence="2" type="ORF">METZ01_LOCUS486504</name>
</gene>
<dbReference type="EMBL" id="UINC01210264">
    <property type="protein sequence ID" value="SVE33650.1"/>
    <property type="molecule type" value="Genomic_DNA"/>
</dbReference>
<dbReference type="AlphaFoldDB" id="A0A383CNP1"/>
<name>A0A383CNP1_9ZZZZ</name>
<evidence type="ECO:0000256" key="1">
    <source>
        <dbReference type="SAM" id="Phobius"/>
    </source>
</evidence>
<feature type="non-terminal residue" evidence="2">
    <location>
        <position position="1"/>
    </location>
</feature>
<accession>A0A383CNP1</accession>
<proteinExistence type="predicted"/>
<keyword evidence="1" id="KW-1133">Transmembrane helix</keyword>
<evidence type="ECO:0000313" key="2">
    <source>
        <dbReference type="EMBL" id="SVE33650.1"/>
    </source>
</evidence>
<organism evidence="2">
    <name type="scientific">marine metagenome</name>
    <dbReference type="NCBI Taxonomy" id="408172"/>
    <lineage>
        <taxon>unclassified sequences</taxon>
        <taxon>metagenomes</taxon>
        <taxon>ecological metagenomes</taxon>
    </lineage>
</organism>
<feature type="transmembrane region" description="Helical" evidence="1">
    <location>
        <begin position="12"/>
        <end position="34"/>
    </location>
</feature>
<reference evidence="2" key="1">
    <citation type="submission" date="2018-05" db="EMBL/GenBank/DDBJ databases">
        <authorList>
            <person name="Lanie J.A."/>
            <person name="Ng W.-L."/>
            <person name="Kazmierczak K.M."/>
            <person name="Andrzejewski T.M."/>
            <person name="Davidsen T.M."/>
            <person name="Wayne K.J."/>
            <person name="Tettelin H."/>
            <person name="Glass J.I."/>
            <person name="Rusch D."/>
            <person name="Podicherti R."/>
            <person name="Tsui H.-C.T."/>
            <person name="Winkler M.E."/>
        </authorList>
    </citation>
    <scope>NUCLEOTIDE SEQUENCE</scope>
</reference>
<protein>
    <submittedName>
        <fullName evidence="2">Uncharacterized protein</fullName>
    </submittedName>
</protein>
<keyword evidence="1" id="KW-0812">Transmembrane</keyword>
<feature type="non-terminal residue" evidence="2">
    <location>
        <position position="37"/>
    </location>
</feature>
<keyword evidence="1" id="KW-0472">Membrane</keyword>
<sequence length="37" mass="4148">VAKEQTEMDIRSVLGSLLVVLIWGLNFSVIKFGLEEL</sequence>